<dbReference type="AlphaFoldDB" id="A0A0L0FXV7"/>
<evidence type="ECO:0000256" key="7">
    <source>
        <dbReference type="ARBA" id="ARBA00022840"/>
    </source>
</evidence>
<organism evidence="11 12">
    <name type="scientific">Sphaeroforma arctica JP610</name>
    <dbReference type="NCBI Taxonomy" id="667725"/>
    <lineage>
        <taxon>Eukaryota</taxon>
        <taxon>Ichthyosporea</taxon>
        <taxon>Ichthyophonida</taxon>
        <taxon>Sphaeroforma</taxon>
    </lineage>
</organism>
<dbReference type="GO" id="GO:0046872">
    <property type="term" value="F:metal ion binding"/>
    <property type="evidence" value="ECO:0007669"/>
    <property type="project" value="UniProtKB-KW"/>
</dbReference>
<dbReference type="GO" id="GO:0016779">
    <property type="term" value="F:nucleotidyltransferase activity"/>
    <property type="evidence" value="ECO:0007669"/>
    <property type="project" value="UniProtKB-KW"/>
</dbReference>
<dbReference type="RefSeq" id="XP_014155549.1">
    <property type="nucleotide sequence ID" value="XM_014300074.1"/>
</dbReference>
<evidence type="ECO:0000256" key="8">
    <source>
        <dbReference type="ARBA" id="ARBA00022842"/>
    </source>
</evidence>
<dbReference type="Proteomes" id="UP000054560">
    <property type="component" value="Unassembled WGS sequence"/>
</dbReference>
<dbReference type="GO" id="GO:0005524">
    <property type="term" value="F:ATP binding"/>
    <property type="evidence" value="ECO:0007669"/>
    <property type="project" value="UniProtKB-KW"/>
</dbReference>
<evidence type="ECO:0000256" key="2">
    <source>
        <dbReference type="ARBA" id="ARBA00009747"/>
    </source>
</evidence>
<evidence type="ECO:0000256" key="9">
    <source>
        <dbReference type="ARBA" id="ARBA00031547"/>
    </source>
</evidence>
<dbReference type="EMBL" id="KQ242011">
    <property type="protein sequence ID" value="KNC81647.1"/>
    <property type="molecule type" value="Genomic_DNA"/>
</dbReference>
<dbReference type="GeneID" id="25906538"/>
<keyword evidence="7" id="KW-0067">ATP-binding</keyword>
<evidence type="ECO:0000256" key="5">
    <source>
        <dbReference type="ARBA" id="ARBA00022723"/>
    </source>
</evidence>
<keyword evidence="8" id="KW-0460">Magnesium</keyword>
<dbReference type="InterPro" id="IPR003846">
    <property type="entry name" value="SelO"/>
</dbReference>
<evidence type="ECO:0000256" key="10">
    <source>
        <dbReference type="SAM" id="MobiDB-lite"/>
    </source>
</evidence>
<proteinExistence type="inferred from homology"/>
<sequence length="727" mass="81086">MTNVSASFISDLMISMARATASPYQFLIVHRDAIPSISITEGAAELPAQIQGKLVSQLHLRPLDQRIVNMVYSKVMVEPVTHPHIVTISPTACALLGVDGEATLAKEAELAANLMSGNQAIEGSQSTAHLYCGHQFGNFAGQLGDGRAHSMGRVVSPLAGHMDKGGFDASFGPFVELQFKGSGRTPYSRTADGRAVLRSSIREFLCSEYMAALRIPTTRAAILVNSDTQVTRDPLYVGKPIRENASIVSRIAPSFWRVGSFEIFTAGKNGVEGPYAGEIDRCSDMLDFYIKQHFSHIWKKFPHGKPRYIEFFSEVCARNARTVAMWQSVGFVHGVLNTDNISLLGLTLDYGPFGFMDSFNPHYVPNYSDTDERYAYENQPKMIYWGLGKLAKAISGVVPLDELIAKLNQVFWPVYVDHFHSIVMRKWGMVGRDMKKRKAATQQAEKKNASAGTNGVNEDSGKVDSSSLKVPQAKKNSASTSKTAFADADVLDDAIYDNDEKLISRMMQTMEETGADFTNTFRCLSNIVAHEDGPESPESLSSRENVLDYIVSQLDDGREMANTMPYEVEYLKVLSTFPVEHDDVLLALTGKHVDYFKQRMESVARAKRLAAVSPFQKDDEDRAKWAAWLKQYQSYVNDDWKLAEASGATLTEYNTQRVTIMNTTNPKFCLRNYMAQSAFEKAKLGDFTELQTLTKILSRPFDEWEQYESLKYDRHASSLRMCISCSS</sequence>
<evidence type="ECO:0000256" key="3">
    <source>
        <dbReference type="ARBA" id="ARBA00022679"/>
    </source>
</evidence>
<dbReference type="HAMAP" id="MF_00692">
    <property type="entry name" value="SelO"/>
    <property type="match status" value="1"/>
</dbReference>
<name>A0A0L0FXV7_9EUKA</name>
<protein>
    <recommendedName>
        <fullName evidence="9">Selenoprotein O</fullName>
    </recommendedName>
</protein>
<keyword evidence="4" id="KW-0548">Nucleotidyltransferase</keyword>
<evidence type="ECO:0000256" key="6">
    <source>
        <dbReference type="ARBA" id="ARBA00022741"/>
    </source>
</evidence>
<evidence type="ECO:0000313" key="11">
    <source>
        <dbReference type="EMBL" id="KNC81647.1"/>
    </source>
</evidence>
<accession>A0A0L0FXV7</accession>
<dbReference type="OrthoDB" id="10254721at2759"/>
<keyword evidence="6" id="KW-0547">Nucleotide-binding</keyword>
<keyword evidence="5" id="KW-0479">Metal-binding</keyword>
<gene>
    <name evidence="11" type="ORF">SARC_06034</name>
</gene>
<evidence type="ECO:0000256" key="4">
    <source>
        <dbReference type="ARBA" id="ARBA00022695"/>
    </source>
</evidence>
<reference evidence="11 12" key="1">
    <citation type="submission" date="2011-02" db="EMBL/GenBank/DDBJ databases">
        <title>The Genome Sequence of Sphaeroforma arctica JP610.</title>
        <authorList>
            <consortium name="The Broad Institute Genome Sequencing Platform"/>
            <person name="Russ C."/>
            <person name="Cuomo C."/>
            <person name="Young S.K."/>
            <person name="Zeng Q."/>
            <person name="Gargeya S."/>
            <person name="Alvarado L."/>
            <person name="Berlin A."/>
            <person name="Chapman S.B."/>
            <person name="Chen Z."/>
            <person name="Freedman E."/>
            <person name="Gellesch M."/>
            <person name="Goldberg J."/>
            <person name="Griggs A."/>
            <person name="Gujja S."/>
            <person name="Heilman E."/>
            <person name="Heiman D."/>
            <person name="Howarth C."/>
            <person name="Mehta T."/>
            <person name="Neiman D."/>
            <person name="Pearson M."/>
            <person name="Roberts A."/>
            <person name="Saif S."/>
            <person name="Shea T."/>
            <person name="Shenoy N."/>
            <person name="Sisk P."/>
            <person name="Stolte C."/>
            <person name="Sykes S."/>
            <person name="White J."/>
            <person name="Yandava C."/>
            <person name="Burger G."/>
            <person name="Gray M.W."/>
            <person name="Holland P.W.H."/>
            <person name="King N."/>
            <person name="Lang F.B.F."/>
            <person name="Roger A.J."/>
            <person name="Ruiz-Trillo I."/>
            <person name="Haas B."/>
            <person name="Nusbaum C."/>
            <person name="Birren B."/>
        </authorList>
    </citation>
    <scope>NUCLEOTIDE SEQUENCE [LARGE SCALE GENOMIC DNA]</scope>
    <source>
        <strain evidence="11 12">JP610</strain>
    </source>
</reference>
<dbReference type="eggNOG" id="KOG2542">
    <property type="taxonomic scope" value="Eukaryota"/>
</dbReference>
<comment type="similarity">
    <text evidence="2">Belongs to the SELO family.</text>
</comment>
<comment type="cofactor">
    <cofactor evidence="1">
        <name>Mg(2+)</name>
        <dbReference type="ChEBI" id="CHEBI:18420"/>
    </cofactor>
</comment>
<evidence type="ECO:0000256" key="1">
    <source>
        <dbReference type="ARBA" id="ARBA00001946"/>
    </source>
</evidence>
<dbReference type="Pfam" id="PF02696">
    <property type="entry name" value="SelO"/>
    <property type="match status" value="1"/>
</dbReference>
<feature type="region of interest" description="Disordered" evidence="10">
    <location>
        <begin position="438"/>
        <end position="481"/>
    </location>
</feature>
<dbReference type="PANTHER" id="PTHR12153">
    <property type="entry name" value="SELENOPROTEIN O"/>
    <property type="match status" value="1"/>
</dbReference>
<keyword evidence="3" id="KW-0808">Transferase</keyword>
<feature type="compositionally biased region" description="Polar residues" evidence="10">
    <location>
        <begin position="450"/>
        <end position="481"/>
    </location>
</feature>
<keyword evidence="12" id="KW-1185">Reference proteome</keyword>
<evidence type="ECO:0000313" key="12">
    <source>
        <dbReference type="Proteomes" id="UP000054560"/>
    </source>
</evidence>
<dbReference type="PANTHER" id="PTHR12153:SF15">
    <property type="entry name" value="PROTEIN ADENYLYLTRANSFERASE SELO, MITOCHONDRIAL"/>
    <property type="match status" value="1"/>
</dbReference>